<accession>A0A644YAF7</accession>
<dbReference type="InterPro" id="IPR036388">
    <property type="entry name" value="WH-like_DNA-bd_sf"/>
</dbReference>
<keyword evidence="4" id="KW-0238">DNA-binding</keyword>
<dbReference type="Pfam" id="PF04542">
    <property type="entry name" value="Sigma70_r2"/>
    <property type="match status" value="1"/>
</dbReference>
<dbReference type="PANTHER" id="PTHR43133">
    <property type="entry name" value="RNA POLYMERASE ECF-TYPE SIGMA FACTO"/>
    <property type="match status" value="1"/>
</dbReference>
<dbReference type="EMBL" id="VSSQ01004505">
    <property type="protein sequence ID" value="MPM25470.1"/>
    <property type="molecule type" value="Genomic_DNA"/>
</dbReference>
<dbReference type="Gene3D" id="1.10.1740.10">
    <property type="match status" value="1"/>
</dbReference>
<dbReference type="AlphaFoldDB" id="A0A644YAF7"/>
<protein>
    <submittedName>
        <fullName evidence="7">ECF RNA polymerase sigma-E factor</fullName>
    </submittedName>
</protein>
<dbReference type="InterPro" id="IPR000792">
    <property type="entry name" value="Tscrpt_reg_LuxR_C"/>
</dbReference>
<dbReference type="GO" id="GO:0006352">
    <property type="term" value="P:DNA-templated transcription initiation"/>
    <property type="evidence" value="ECO:0007669"/>
    <property type="project" value="InterPro"/>
</dbReference>
<name>A0A644YAF7_9ZZZZ</name>
<evidence type="ECO:0000256" key="3">
    <source>
        <dbReference type="ARBA" id="ARBA00023082"/>
    </source>
</evidence>
<dbReference type="InterPro" id="IPR013249">
    <property type="entry name" value="RNA_pol_sigma70_r4_t2"/>
</dbReference>
<dbReference type="PROSITE" id="PS00622">
    <property type="entry name" value="HTH_LUXR_1"/>
    <property type="match status" value="1"/>
</dbReference>
<dbReference type="InterPro" id="IPR014284">
    <property type="entry name" value="RNA_pol_sigma-70_dom"/>
</dbReference>
<dbReference type="CDD" id="cd06171">
    <property type="entry name" value="Sigma70_r4"/>
    <property type="match status" value="1"/>
</dbReference>
<feature type="domain" description="HTH luxR-type" evidence="6">
    <location>
        <begin position="156"/>
        <end position="183"/>
    </location>
</feature>
<dbReference type="GO" id="GO:0003677">
    <property type="term" value="F:DNA binding"/>
    <property type="evidence" value="ECO:0007669"/>
    <property type="project" value="UniProtKB-KW"/>
</dbReference>
<keyword evidence="3" id="KW-0731">Sigma factor</keyword>
<evidence type="ECO:0000313" key="7">
    <source>
        <dbReference type="EMBL" id="MPM25470.1"/>
    </source>
</evidence>
<proteinExistence type="inferred from homology"/>
<dbReference type="InterPro" id="IPR000838">
    <property type="entry name" value="RNA_pol_sigma70_ECF_CS"/>
</dbReference>
<dbReference type="PROSITE" id="PS01063">
    <property type="entry name" value="SIGMA70_ECF"/>
    <property type="match status" value="1"/>
</dbReference>
<gene>
    <name evidence="7" type="primary">rpoE_19</name>
    <name evidence="7" type="ORF">SDC9_71964</name>
</gene>
<organism evidence="7">
    <name type="scientific">bioreactor metagenome</name>
    <dbReference type="NCBI Taxonomy" id="1076179"/>
    <lineage>
        <taxon>unclassified sequences</taxon>
        <taxon>metagenomes</taxon>
        <taxon>ecological metagenomes</taxon>
    </lineage>
</organism>
<evidence type="ECO:0000259" key="6">
    <source>
        <dbReference type="PROSITE" id="PS00622"/>
    </source>
</evidence>
<keyword evidence="2" id="KW-0805">Transcription regulation</keyword>
<evidence type="ECO:0000256" key="5">
    <source>
        <dbReference type="ARBA" id="ARBA00023163"/>
    </source>
</evidence>
<sequence length="206" mass="23328">MDRVTELDDLELVQSVVSGNKGDFAELVRRYQHKVYSTALRMCCSREDAEDIAQEVFLKVYIGLPRFRAESNFSTYLYRVAMNTAIDHLRRKGAMPDTTSLFRDSEEGGYVVEPEDPAPSPLAALEESERNAILRSAIEALPVNHREMIVLRDVNGLSYEEIGKILNLGEGTVKSRINRARARLRRDLLAYGNFFTPDQSNIAERG</sequence>
<dbReference type="InterPro" id="IPR013324">
    <property type="entry name" value="RNA_pol_sigma_r3/r4-like"/>
</dbReference>
<dbReference type="PANTHER" id="PTHR43133:SF51">
    <property type="entry name" value="RNA POLYMERASE SIGMA FACTOR"/>
    <property type="match status" value="1"/>
</dbReference>
<evidence type="ECO:0000256" key="4">
    <source>
        <dbReference type="ARBA" id="ARBA00023125"/>
    </source>
</evidence>
<comment type="caution">
    <text evidence="7">The sequence shown here is derived from an EMBL/GenBank/DDBJ whole genome shotgun (WGS) entry which is preliminary data.</text>
</comment>
<evidence type="ECO:0000256" key="2">
    <source>
        <dbReference type="ARBA" id="ARBA00023015"/>
    </source>
</evidence>
<dbReference type="SUPFAM" id="SSF88659">
    <property type="entry name" value="Sigma3 and sigma4 domains of RNA polymerase sigma factors"/>
    <property type="match status" value="1"/>
</dbReference>
<dbReference type="InterPro" id="IPR013325">
    <property type="entry name" value="RNA_pol_sigma_r2"/>
</dbReference>
<dbReference type="Pfam" id="PF08281">
    <property type="entry name" value="Sigma70_r4_2"/>
    <property type="match status" value="1"/>
</dbReference>
<dbReference type="InterPro" id="IPR039425">
    <property type="entry name" value="RNA_pol_sigma-70-like"/>
</dbReference>
<dbReference type="GO" id="GO:0016987">
    <property type="term" value="F:sigma factor activity"/>
    <property type="evidence" value="ECO:0007669"/>
    <property type="project" value="UniProtKB-KW"/>
</dbReference>
<dbReference type="InterPro" id="IPR007627">
    <property type="entry name" value="RNA_pol_sigma70_r2"/>
</dbReference>
<dbReference type="SUPFAM" id="SSF88946">
    <property type="entry name" value="Sigma2 domain of RNA polymerase sigma factors"/>
    <property type="match status" value="1"/>
</dbReference>
<keyword evidence="5" id="KW-0804">Transcription</keyword>
<dbReference type="Gene3D" id="1.10.10.10">
    <property type="entry name" value="Winged helix-like DNA-binding domain superfamily/Winged helix DNA-binding domain"/>
    <property type="match status" value="1"/>
</dbReference>
<reference evidence="7" key="1">
    <citation type="submission" date="2019-08" db="EMBL/GenBank/DDBJ databases">
        <authorList>
            <person name="Kucharzyk K."/>
            <person name="Murdoch R.W."/>
            <person name="Higgins S."/>
            <person name="Loffler F."/>
        </authorList>
    </citation>
    <scope>NUCLEOTIDE SEQUENCE</scope>
</reference>
<dbReference type="NCBIfam" id="TIGR02937">
    <property type="entry name" value="sigma70-ECF"/>
    <property type="match status" value="1"/>
</dbReference>
<evidence type="ECO:0000256" key="1">
    <source>
        <dbReference type="ARBA" id="ARBA00010641"/>
    </source>
</evidence>
<comment type="similarity">
    <text evidence="1">Belongs to the sigma-70 factor family. ECF subfamily.</text>
</comment>